<evidence type="ECO:0000256" key="1">
    <source>
        <dbReference type="SAM" id="Phobius"/>
    </source>
</evidence>
<gene>
    <name evidence="2" type="ORF">SCLTRI_LOCUS4980</name>
</gene>
<sequence>MGILYDIIQPHSITKPASFMIASTFFPILALIAVVLRFNVRRIQKTAPKSDDWIMIPAALLVIGMSICGILGVTKKIWGYYSTADSVSFLLQSIIYEAKASKKESDSTGLISVHPSRRASNNQGGRSIVLQESILHKREIHFQSNQHSNHSFCCNLGVCNGTRQYISVWSTFCRAVAYIIRVLAILQSYITSICRSFQHHQIRVGPVDYSTAITNDISFENKSRN</sequence>
<accession>A0A8H2VVL4</accession>
<protein>
    <submittedName>
        <fullName evidence="2">9dca7227-b251-4de3-9563-2e8c4d38e694</fullName>
    </submittedName>
</protein>
<name>A0A8H2VVL4_9HELO</name>
<organism evidence="2 3">
    <name type="scientific">Sclerotinia trifoliorum</name>
    <dbReference type="NCBI Taxonomy" id="28548"/>
    <lineage>
        <taxon>Eukaryota</taxon>
        <taxon>Fungi</taxon>
        <taxon>Dikarya</taxon>
        <taxon>Ascomycota</taxon>
        <taxon>Pezizomycotina</taxon>
        <taxon>Leotiomycetes</taxon>
        <taxon>Helotiales</taxon>
        <taxon>Sclerotiniaceae</taxon>
        <taxon>Sclerotinia</taxon>
    </lineage>
</organism>
<dbReference type="AlphaFoldDB" id="A0A8H2VVL4"/>
<reference evidence="2" key="1">
    <citation type="submission" date="2020-10" db="EMBL/GenBank/DDBJ databases">
        <authorList>
            <person name="Kusch S."/>
        </authorList>
    </citation>
    <scope>NUCLEOTIDE SEQUENCE</scope>
    <source>
        <strain evidence="2">SwB9</strain>
    </source>
</reference>
<feature type="transmembrane region" description="Helical" evidence="1">
    <location>
        <begin position="52"/>
        <end position="72"/>
    </location>
</feature>
<proteinExistence type="predicted"/>
<dbReference type="Proteomes" id="UP000624404">
    <property type="component" value="Unassembled WGS sequence"/>
</dbReference>
<keyword evidence="1" id="KW-0472">Membrane</keyword>
<comment type="caution">
    <text evidence="2">The sequence shown here is derived from an EMBL/GenBank/DDBJ whole genome shotgun (WGS) entry which is preliminary data.</text>
</comment>
<dbReference type="EMBL" id="CAJHIA010000014">
    <property type="protein sequence ID" value="CAD6445188.1"/>
    <property type="molecule type" value="Genomic_DNA"/>
</dbReference>
<keyword evidence="3" id="KW-1185">Reference proteome</keyword>
<evidence type="ECO:0000313" key="2">
    <source>
        <dbReference type="EMBL" id="CAD6445188.1"/>
    </source>
</evidence>
<dbReference type="OrthoDB" id="5393606at2759"/>
<evidence type="ECO:0000313" key="3">
    <source>
        <dbReference type="Proteomes" id="UP000624404"/>
    </source>
</evidence>
<keyword evidence="1" id="KW-0812">Transmembrane</keyword>
<keyword evidence="1" id="KW-1133">Transmembrane helix</keyword>
<feature type="transmembrane region" description="Helical" evidence="1">
    <location>
        <begin position="20"/>
        <end position="40"/>
    </location>
</feature>